<feature type="compositionally biased region" description="Basic and acidic residues" evidence="1">
    <location>
        <begin position="190"/>
        <end position="208"/>
    </location>
</feature>
<reference evidence="2" key="1">
    <citation type="submission" date="2020-01" db="EMBL/GenBank/DDBJ databases">
        <authorList>
            <person name="Mishra B."/>
        </authorList>
    </citation>
    <scope>NUCLEOTIDE SEQUENCE [LARGE SCALE GENOMIC DNA]</scope>
</reference>
<feature type="region of interest" description="Disordered" evidence="1">
    <location>
        <begin position="335"/>
        <end position="375"/>
    </location>
</feature>
<sequence length="375" mass="43041">MDAELPKAEHHMCARHIYANWKKQGFSRSEYKNLFWGVAYSYTEGEYEANMELVKAYDPSAYHALLVTEPHRSMPVINLLEEVRRQAMRRVSRRFLKAERCETIVTPITMGLFEKSRLAVAYCSTTRSSKSIPCKHAICILDDNQDDPVRYVPKYYYTDVMKKTYDDNIKPVNGAKMWRRTHKPPVGIPEMRKPRDHLNNRDRRKEPIEDLQNAGKSTRHGRIPHCSRCKQAGHIKSSCKKKDIPKPPTKPRKRRKAPTDTSSSQPLPPNATGEAEVSGCAPQPSVSTKKVKPHVKKAPKGRPLRVKKTIPVPYVVGTFWSPYTNHQFEVFGDRVYDRSGLDPQAPQDPSMQPPEDTNMQPPQNPNMEPREDPNM</sequence>
<dbReference type="PANTHER" id="PTHR31973:SF187">
    <property type="entry name" value="MUTATOR TRANSPOSASE MUDRA PROTEIN"/>
    <property type="match status" value="1"/>
</dbReference>
<organism evidence="2 3">
    <name type="scientific">Microthlaspi erraticum</name>
    <dbReference type="NCBI Taxonomy" id="1685480"/>
    <lineage>
        <taxon>Eukaryota</taxon>
        <taxon>Viridiplantae</taxon>
        <taxon>Streptophyta</taxon>
        <taxon>Embryophyta</taxon>
        <taxon>Tracheophyta</taxon>
        <taxon>Spermatophyta</taxon>
        <taxon>Magnoliopsida</taxon>
        <taxon>eudicotyledons</taxon>
        <taxon>Gunneridae</taxon>
        <taxon>Pentapetalae</taxon>
        <taxon>rosids</taxon>
        <taxon>malvids</taxon>
        <taxon>Brassicales</taxon>
        <taxon>Brassicaceae</taxon>
        <taxon>Coluteocarpeae</taxon>
        <taxon>Microthlaspi</taxon>
    </lineage>
</organism>
<evidence type="ECO:0000313" key="3">
    <source>
        <dbReference type="Proteomes" id="UP000467841"/>
    </source>
</evidence>
<feature type="compositionally biased region" description="Basic residues" evidence="1">
    <location>
        <begin position="217"/>
        <end position="239"/>
    </location>
</feature>
<accession>A0A6D2JK20</accession>
<feature type="compositionally biased region" description="Low complexity" evidence="1">
    <location>
        <begin position="358"/>
        <end position="367"/>
    </location>
</feature>
<dbReference type="OrthoDB" id="1114064at2759"/>
<protein>
    <recommendedName>
        <fullName evidence="4">SWIM-type domain-containing protein</fullName>
    </recommendedName>
</protein>
<dbReference type="Proteomes" id="UP000467841">
    <property type="component" value="Unassembled WGS sequence"/>
</dbReference>
<evidence type="ECO:0008006" key="4">
    <source>
        <dbReference type="Google" id="ProtNLM"/>
    </source>
</evidence>
<dbReference type="PANTHER" id="PTHR31973">
    <property type="entry name" value="POLYPROTEIN, PUTATIVE-RELATED"/>
    <property type="match status" value="1"/>
</dbReference>
<name>A0A6D2JK20_9BRAS</name>
<evidence type="ECO:0000313" key="2">
    <source>
        <dbReference type="EMBL" id="CAA7042007.1"/>
    </source>
</evidence>
<feature type="compositionally biased region" description="Basic residues" evidence="1">
    <location>
        <begin position="289"/>
        <end position="304"/>
    </location>
</feature>
<keyword evidence="3" id="KW-1185">Reference proteome</keyword>
<dbReference type="EMBL" id="CACVBM020001260">
    <property type="protein sequence ID" value="CAA7042007.1"/>
    <property type="molecule type" value="Genomic_DNA"/>
</dbReference>
<comment type="caution">
    <text evidence="2">The sequence shown here is derived from an EMBL/GenBank/DDBJ whole genome shotgun (WGS) entry which is preliminary data.</text>
</comment>
<dbReference type="AlphaFoldDB" id="A0A6D2JK20"/>
<evidence type="ECO:0000256" key="1">
    <source>
        <dbReference type="SAM" id="MobiDB-lite"/>
    </source>
</evidence>
<gene>
    <name evidence="2" type="ORF">MERR_LOCUS29242</name>
</gene>
<proteinExistence type="predicted"/>
<feature type="region of interest" description="Disordered" evidence="1">
    <location>
        <begin position="180"/>
        <end position="304"/>
    </location>
</feature>